<protein>
    <submittedName>
        <fullName evidence="2">Uncharacterized protein</fullName>
    </submittedName>
</protein>
<gene>
    <name evidence="2" type="ORF">LCGC14_2258100</name>
</gene>
<feature type="compositionally biased region" description="Polar residues" evidence="1">
    <location>
        <begin position="349"/>
        <end position="364"/>
    </location>
</feature>
<evidence type="ECO:0000256" key="1">
    <source>
        <dbReference type="SAM" id="MobiDB-lite"/>
    </source>
</evidence>
<dbReference type="EMBL" id="LAZR01030936">
    <property type="protein sequence ID" value="KKL55168.1"/>
    <property type="molecule type" value="Genomic_DNA"/>
</dbReference>
<name>A0A0F9D0G3_9ZZZZ</name>
<feature type="non-terminal residue" evidence="2">
    <location>
        <position position="1"/>
    </location>
</feature>
<sequence length="364" mass="37040">ADLDVINNFIASLGEQDGVIGGDYTITEPTTATDMIGAGSIIWRIGGEVYFDNALQAAIAPDDSGTTKVTNNNWGAYRVVIDRLGVVTTEAPDTAGQTTEEKALLHLGAVAQAADTAVIGYFVTHAPADAGGFIPGTDDIDDGGATNTYLLRRPLNEATALWAAMGSALTVTGAVATYNFGTVSPKIRGLRLATITADSTQVLTDADTIANGQAGGIMILTDLAGTDVISLSSDGVPGNSTIADTDAAGALTALNLLAARLPAMFCPLGHIIITMSGGGFTAKTTQWDDANIGSLAAVDQSFGTFDRTVTAATFLARESNPPTLPDSVTAPTTAGPGASKPASWPDNPASANVDNFTTTIGTPS</sequence>
<accession>A0A0F9D0G3</accession>
<organism evidence="2">
    <name type="scientific">marine sediment metagenome</name>
    <dbReference type="NCBI Taxonomy" id="412755"/>
    <lineage>
        <taxon>unclassified sequences</taxon>
        <taxon>metagenomes</taxon>
        <taxon>ecological metagenomes</taxon>
    </lineage>
</organism>
<reference evidence="2" key="1">
    <citation type="journal article" date="2015" name="Nature">
        <title>Complex archaea that bridge the gap between prokaryotes and eukaryotes.</title>
        <authorList>
            <person name="Spang A."/>
            <person name="Saw J.H."/>
            <person name="Jorgensen S.L."/>
            <person name="Zaremba-Niedzwiedzka K."/>
            <person name="Martijn J."/>
            <person name="Lind A.E."/>
            <person name="van Eijk R."/>
            <person name="Schleper C."/>
            <person name="Guy L."/>
            <person name="Ettema T.J."/>
        </authorList>
    </citation>
    <scope>NUCLEOTIDE SEQUENCE</scope>
</reference>
<proteinExistence type="predicted"/>
<comment type="caution">
    <text evidence="2">The sequence shown here is derived from an EMBL/GenBank/DDBJ whole genome shotgun (WGS) entry which is preliminary data.</text>
</comment>
<evidence type="ECO:0000313" key="2">
    <source>
        <dbReference type="EMBL" id="KKL55168.1"/>
    </source>
</evidence>
<feature type="region of interest" description="Disordered" evidence="1">
    <location>
        <begin position="318"/>
        <end position="364"/>
    </location>
</feature>
<dbReference type="AlphaFoldDB" id="A0A0F9D0G3"/>